<organism evidence="3 4">
    <name type="scientific">Nezara viridula</name>
    <name type="common">Southern green stink bug</name>
    <name type="synonym">Cimex viridulus</name>
    <dbReference type="NCBI Taxonomy" id="85310"/>
    <lineage>
        <taxon>Eukaryota</taxon>
        <taxon>Metazoa</taxon>
        <taxon>Ecdysozoa</taxon>
        <taxon>Arthropoda</taxon>
        <taxon>Hexapoda</taxon>
        <taxon>Insecta</taxon>
        <taxon>Pterygota</taxon>
        <taxon>Neoptera</taxon>
        <taxon>Paraneoptera</taxon>
        <taxon>Hemiptera</taxon>
        <taxon>Heteroptera</taxon>
        <taxon>Panheteroptera</taxon>
        <taxon>Pentatomomorpha</taxon>
        <taxon>Pentatomoidea</taxon>
        <taxon>Pentatomidae</taxon>
        <taxon>Pentatominae</taxon>
        <taxon>Nezara</taxon>
    </lineage>
</organism>
<protein>
    <submittedName>
        <fullName evidence="3">Uncharacterized protein</fullName>
    </submittedName>
</protein>
<dbReference type="Pfam" id="PF15964">
    <property type="entry name" value="CCCAP"/>
    <property type="match status" value="1"/>
</dbReference>
<feature type="compositionally biased region" description="Polar residues" evidence="2">
    <location>
        <begin position="649"/>
        <end position="660"/>
    </location>
</feature>
<feature type="region of interest" description="Disordered" evidence="2">
    <location>
        <begin position="819"/>
        <end position="840"/>
    </location>
</feature>
<dbReference type="PANTHER" id="PTHR34343">
    <property type="entry name" value="SEROLOGICALLY DEFINED COLON CANCER ANTIGEN 8"/>
    <property type="match status" value="1"/>
</dbReference>
<feature type="coiled-coil region" evidence="1">
    <location>
        <begin position="131"/>
        <end position="158"/>
    </location>
</feature>
<dbReference type="GO" id="GO:0035148">
    <property type="term" value="P:tube formation"/>
    <property type="evidence" value="ECO:0007669"/>
    <property type="project" value="TreeGrafter"/>
</dbReference>
<evidence type="ECO:0000256" key="2">
    <source>
        <dbReference type="SAM" id="MobiDB-lite"/>
    </source>
</evidence>
<proteinExistence type="predicted"/>
<dbReference type="GO" id="GO:0005813">
    <property type="term" value="C:centrosome"/>
    <property type="evidence" value="ECO:0007669"/>
    <property type="project" value="InterPro"/>
</dbReference>
<feature type="coiled-coil region" evidence="1">
    <location>
        <begin position="196"/>
        <end position="443"/>
    </location>
</feature>
<dbReference type="OrthoDB" id="10252347at2759"/>
<feature type="compositionally biased region" description="Low complexity" evidence="2">
    <location>
        <begin position="730"/>
        <end position="741"/>
    </location>
</feature>
<feature type="compositionally biased region" description="Polar residues" evidence="2">
    <location>
        <begin position="752"/>
        <end position="776"/>
    </location>
</feature>
<gene>
    <name evidence="3" type="ORF">NEZAVI_LOCUS1902</name>
</gene>
<dbReference type="GO" id="GO:0005814">
    <property type="term" value="C:centriole"/>
    <property type="evidence" value="ECO:0007669"/>
    <property type="project" value="TreeGrafter"/>
</dbReference>
<dbReference type="EMBL" id="OV725077">
    <property type="protein sequence ID" value="CAH1390751.1"/>
    <property type="molecule type" value="Genomic_DNA"/>
</dbReference>
<sequence>MFVVIKLKNMIGSTVRSNCFPMPLLSKRPLHTFSSLHLWYLRVDEYKGKKTPKMDLYRKRMPDYSELAYREAVAKLKYLLAESYTPVGAQRKPIAMGGTVAEKDWSESPVYPLESSRFRSPAEEVPAPPYLRRQEEYIEHLEKEGQLYREELSRVLDKVKEVVGSQQRDDTEEEDSDKEVKGRSRRGPSIVYSSRISELEAQLTQCKLELRKAHDEASYLKAHSKPIQPPVSQQHLQQLESLQRERDELNERVSSLQNIVSQLRDKEASASEKAKRSLDVVDQAQFDKNQLEMEVRRLRSELDRMSEKQREALQDSARRVSEAERRYAMQMERLNSDLAAQWDAANRLNLELDRARRTETELRRELAQKAANMEELKKELTTKTGTLQTEALTTGAERESLEAELSASRLATERAERQGRQETARLQAEVQALRARLDRADQDLLYSRKENIRLADVIAGLEKELSLAKLTKDSTTSKDSKRADELTSMIKEMDAKHDDRLENYKNENGTDVERNIRTNEIAGPPRGITEQSFDKTGTEKVENLMGEKQLPNVHEANKFENRIYEGYDKNNENNPSYPQEANKDKDVKKEQPNHENLAKEYSNEQDYNKGEIEEYKQNTYDPTATEGYIQEQEYSQQNSENYNQGQEYSQSGDVGYNQDQGYDPNAQGQEYGQGQEYDERQADNYNQEQKYDQPEMEGYHQETGQVYGQGVESYEHGQDYSQPDGDIAMYQGGNEGYEQGQPYDQQGEVAYDQNQLYQQQEANYSQEQGYDATNNEYSHDQVYDQTGAEQYEHNQGYDQLQGEGYNQGQEYASQNETYPTEVNYQPNPTDQAYVEGENYGSEGYIYEEKKIET</sequence>
<feature type="compositionally biased region" description="Basic and acidic residues" evidence="2">
    <location>
        <begin position="581"/>
        <end position="616"/>
    </location>
</feature>
<dbReference type="InterPro" id="IPR031887">
    <property type="entry name" value="SDCCAG8"/>
</dbReference>
<keyword evidence="4" id="KW-1185">Reference proteome</keyword>
<dbReference type="AlphaFoldDB" id="A0A9P0H0W3"/>
<feature type="region of interest" description="Disordered" evidence="2">
    <location>
        <begin position="566"/>
        <end position="782"/>
    </location>
</feature>
<name>A0A9P0H0W3_NEZVI</name>
<feature type="compositionally biased region" description="Polar residues" evidence="2">
    <location>
        <begin position="819"/>
        <end position="830"/>
    </location>
</feature>
<feature type="compositionally biased region" description="Basic and acidic residues" evidence="2">
    <location>
        <begin position="689"/>
        <end position="700"/>
    </location>
</feature>
<feature type="compositionally biased region" description="Low complexity" evidence="2">
    <location>
        <begin position="630"/>
        <end position="648"/>
    </location>
</feature>
<evidence type="ECO:0000313" key="3">
    <source>
        <dbReference type="EMBL" id="CAH1390751.1"/>
    </source>
</evidence>
<evidence type="ECO:0000313" key="4">
    <source>
        <dbReference type="Proteomes" id="UP001152798"/>
    </source>
</evidence>
<evidence type="ECO:0000256" key="1">
    <source>
        <dbReference type="SAM" id="Coils"/>
    </source>
</evidence>
<feature type="region of interest" description="Disordered" evidence="2">
    <location>
        <begin position="162"/>
        <end position="187"/>
    </location>
</feature>
<dbReference type="PANTHER" id="PTHR34343:SF1">
    <property type="entry name" value="SEROLOGICALLY DEFINED COLON CANCER ANTIGEN 8"/>
    <property type="match status" value="1"/>
</dbReference>
<dbReference type="GO" id="GO:0030010">
    <property type="term" value="P:establishment of cell polarity"/>
    <property type="evidence" value="ECO:0007669"/>
    <property type="project" value="TreeGrafter"/>
</dbReference>
<dbReference type="GO" id="GO:0007098">
    <property type="term" value="P:centrosome cycle"/>
    <property type="evidence" value="ECO:0007669"/>
    <property type="project" value="InterPro"/>
</dbReference>
<accession>A0A9P0H0W3</accession>
<keyword evidence="1" id="KW-0175">Coiled coil</keyword>
<dbReference type="Proteomes" id="UP001152798">
    <property type="component" value="Chromosome 1"/>
</dbReference>
<reference evidence="3" key="1">
    <citation type="submission" date="2022-01" db="EMBL/GenBank/DDBJ databases">
        <authorList>
            <person name="King R."/>
        </authorList>
    </citation>
    <scope>NUCLEOTIDE SEQUENCE</scope>
</reference>
<dbReference type="GO" id="GO:0001764">
    <property type="term" value="P:neuron migration"/>
    <property type="evidence" value="ECO:0007669"/>
    <property type="project" value="TreeGrafter"/>
</dbReference>